<evidence type="ECO:0000313" key="5">
    <source>
        <dbReference type="EMBL" id="MBC6112999.1"/>
    </source>
</evidence>
<dbReference type="SMART" id="SM00342">
    <property type="entry name" value="HTH_ARAC"/>
    <property type="match status" value="1"/>
</dbReference>
<keyword evidence="1" id="KW-0805">Transcription regulation</keyword>
<comment type="caution">
    <text evidence="5">The sequence shown here is derived from an EMBL/GenBank/DDBJ whole genome shotgun (WGS) entry which is preliminary data.</text>
</comment>
<proteinExistence type="predicted"/>
<evidence type="ECO:0000256" key="2">
    <source>
        <dbReference type="ARBA" id="ARBA00023125"/>
    </source>
</evidence>
<gene>
    <name evidence="5" type="ORF">H7U22_21475</name>
</gene>
<feature type="domain" description="HTH araC/xylS-type" evidence="4">
    <location>
        <begin position="161"/>
        <end position="259"/>
    </location>
</feature>
<evidence type="ECO:0000256" key="1">
    <source>
        <dbReference type="ARBA" id="ARBA00023015"/>
    </source>
</evidence>
<reference evidence="5 6" key="1">
    <citation type="submission" date="2020-08" db="EMBL/GenBank/DDBJ databases">
        <authorList>
            <person name="Sun Q."/>
            <person name="Inoue M."/>
        </authorList>
    </citation>
    <scope>NUCLEOTIDE SEQUENCE [LARGE SCALE GENOMIC DNA]</scope>
    <source>
        <strain evidence="5 6">CCM 8938</strain>
    </source>
</reference>
<dbReference type="SUPFAM" id="SSF46689">
    <property type="entry name" value="Homeodomain-like"/>
    <property type="match status" value="1"/>
</dbReference>
<sequence length="273" mass="31942">MIEKEEIHAAEILTEQFIHDHVFLYVSRGAIQCYDGNKNCTFKAGEYCIARKNRLARYKIESGKDEFEPVIFCFDEAFLKTRWEKNKKTTIKFRSPDTFVKIKPNKLISDFIFCLNPYSDSSGKNEITFENGKYEELLIILLKNQPELAGILFDFGVPEKINLEEFMNRNFYFNVSIGRFAFLTGRSLSTFKRDFKTLFNDTPNHWLVQKRLQEAYFLIDKKKKKPSEIYLDLGFEALSHFSYAFKKQFKLTPTGLAGLKKTTTVKRGTKKTN</sequence>
<keyword evidence="2" id="KW-0238">DNA-binding</keyword>
<protein>
    <submittedName>
        <fullName evidence="5">Helix-turn-helix transcriptional regulator</fullName>
    </submittedName>
</protein>
<keyword evidence="3" id="KW-0804">Transcription</keyword>
<dbReference type="InterPro" id="IPR018060">
    <property type="entry name" value="HTH_AraC"/>
</dbReference>
<evidence type="ECO:0000256" key="3">
    <source>
        <dbReference type="ARBA" id="ARBA00023163"/>
    </source>
</evidence>
<dbReference type="InterPro" id="IPR009057">
    <property type="entry name" value="Homeodomain-like_sf"/>
</dbReference>
<dbReference type="EMBL" id="JACRYL010000032">
    <property type="protein sequence ID" value="MBC6112999.1"/>
    <property type="molecule type" value="Genomic_DNA"/>
</dbReference>
<dbReference type="RefSeq" id="WP_187073417.1">
    <property type="nucleotide sequence ID" value="NZ_JACRYL010000032.1"/>
</dbReference>
<dbReference type="Pfam" id="PF22200">
    <property type="entry name" value="ExsA_N"/>
    <property type="match status" value="1"/>
</dbReference>
<name>A0ABR7KY01_9SPHI</name>
<dbReference type="PROSITE" id="PS01124">
    <property type="entry name" value="HTH_ARAC_FAMILY_2"/>
    <property type="match status" value="1"/>
</dbReference>
<evidence type="ECO:0000259" key="4">
    <source>
        <dbReference type="PROSITE" id="PS01124"/>
    </source>
</evidence>
<dbReference type="InterPro" id="IPR050204">
    <property type="entry name" value="AraC_XylS_family_regulators"/>
</dbReference>
<dbReference type="InterPro" id="IPR054015">
    <property type="entry name" value="ExsA-like_N"/>
</dbReference>
<dbReference type="Pfam" id="PF12833">
    <property type="entry name" value="HTH_18"/>
    <property type="match status" value="1"/>
</dbReference>
<dbReference type="PANTHER" id="PTHR46796:SF13">
    <property type="entry name" value="HTH-TYPE TRANSCRIPTIONAL ACTIVATOR RHAS"/>
    <property type="match status" value="1"/>
</dbReference>
<accession>A0ABR7KY01</accession>
<organism evidence="5 6">
    <name type="scientific">Pedobacter fastidiosus</name>
    <dbReference type="NCBI Taxonomy" id="2765361"/>
    <lineage>
        <taxon>Bacteria</taxon>
        <taxon>Pseudomonadati</taxon>
        <taxon>Bacteroidota</taxon>
        <taxon>Sphingobacteriia</taxon>
        <taxon>Sphingobacteriales</taxon>
        <taxon>Sphingobacteriaceae</taxon>
        <taxon>Pedobacter</taxon>
    </lineage>
</organism>
<dbReference type="Gene3D" id="1.10.10.60">
    <property type="entry name" value="Homeodomain-like"/>
    <property type="match status" value="1"/>
</dbReference>
<dbReference type="Proteomes" id="UP000652755">
    <property type="component" value="Unassembled WGS sequence"/>
</dbReference>
<dbReference type="PANTHER" id="PTHR46796">
    <property type="entry name" value="HTH-TYPE TRANSCRIPTIONAL ACTIVATOR RHAS-RELATED"/>
    <property type="match status" value="1"/>
</dbReference>
<evidence type="ECO:0000313" key="6">
    <source>
        <dbReference type="Proteomes" id="UP000652755"/>
    </source>
</evidence>
<keyword evidence="6" id="KW-1185">Reference proteome</keyword>